<gene>
    <name evidence="1" type="ORF">MET9862_01071</name>
</gene>
<sequence length="77" mass="8230">MHAVVVDAALPTSIRAEAGRALRLSASLVCRASGAVTPALPPFADLFRPRSRHRSARALLSRRGGSLGERERAKSRP</sequence>
<evidence type="ECO:0000313" key="1">
    <source>
        <dbReference type="EMBL" id="VUD70502.1"/>
    </source>
</evidence>
<name>A0A509E8N2_9HYPH</name>
<evidence type="ECO:0000313" key="2">
    <source>
        <dbReference type="Proteomes" id="UP000410984"/>
    </source>
</evidence>
<keyword evidence="2" id="KW-1185">Reference proteome</keyword>
<dbReference type="Proteomes" id="UP000410984">
    <property type="component" value="Unassembled WGS sequence"/>
</dbReference>
<proteinExistence type="predicted"/>
<reference evidence="1 2" key="1">
    <citation type="submission" date="2019-06" db="EMBL/GenBank/DDBJ databases">
        <authorList>
            <person name="Rodrigo-Torres L."/>
            <person name="Arahal R. D."/>
            <person name="Lucena T."/>
        </authorList>
    </citation>
    <scope>NUCLEOTIDE SEQUENCE [LARGE SCALE GENOMIC DNA]</scope>
    <source>
        <strain evidence="1 2">SB0023/3</strain>
    </source>
</reference>
<accession>A0A509E8N2</accession>
<protein>
    <submittedName>
        <fullName evidence="1">Uncharacterized protein</fullName>
    </submittedName>
</protein>
<organism evidence="1 2">
    <name type="scientific">Methylobacterium symbioticum</name>
    <dbReference type="NCBI Taxonomy" id="2584084"/>
    <lineage>
        <taxon>Bacteria</taxon>
        <taxon>Pseudomonadati</taxon>
        <taxon>Pseudomonadota</taxon>
        <taxon>Alphaproteobacteria</taxon>
        <taxon>Hyphomicrobiales</taxon>
        <taxon>Methylobacteriaceae</taxon>
        <taxon>Methylobacterium</taxon>
    </lineage>
</organism>
<dbReference type="AlphaFoldDB" id="A0A509E8N2"/>
<dbReference type="EMBL" id="CABFPH010000009">
    <property type="protein sequence ID" value="VUD70502.1"/>
    <property type="molecule type" value="Genomic_DNA"/>
</dbReference>